<protein>
    <submittedName>
        <fullName evidence="2">ES1 protein homolog, mitochondrial-like</fullName>
    </submittedName>
</protein>
<reference evidence="2" key="1">
    <citation type="submission" date="2025-08" db="UniProtKB">
        <authorList>
            <consortium name="RefSeq"/>
        </authorList>
    </citation>
    <scope>IDENTIFICATION</scope>
</reference>
<dbReference type="Gene3D" id="3.40.50.880">
    <property type="match status" value="1"/>
</dbReference>
<evidence type="ECO:0000313" key="2">
    <source>
        <dbReference type="RefSeq" id="XP_014675702.1"/>
    </source>
</evidence>
<dbReference type="PANTHER" id="PTHR10224">
    <property type="entry name" value="ES1 PROTEIN HOMOLOG, MITOCHONDRIAL"/>
    <property type="match status" value="1"/>
</dbReference>
<gene>
    <name evidence="2" type="primary">LOC106815712</name>
</gene>
<dbReference type="PANTHER" id="PTHR10224:SF12">
    <property type="entry name" value="GLYOXALASE ELBB"/>
    <property type="match status" value="1"/>
</dbReference>
<proteinExistence type="predicted"/>
<dbReference type="InterPro" id="IPR029062">
    <property type="entry name" value="Class_I_gatase-like"/>
</dbReference>
<dbReference type="NCBIfam" id="NF008747">
    <property type="entry name" value="PRK11780.1"/>
    <property type="match status" value="1"/>
</dbReference>
<dbReference type="GeneID" id="106815712"/>
<organism evidence="1 2">
    <name type="scientific">Priapulus caudatus</name>
    <name type="common">Priapulid worm</name>
    <dbReference type="NCBI Taxonomy" id="37621"/>
    <lineage>
        <taxon>Eukaryota</taxon>
        <taxon>Metazoa</taxon>
        <taxon>Ecdysozoa</taxon>
        <taxon>Scalidophora</taxon>
        <taxon>Priapulida</taxon>
        <taxon>Priapulimorpha</taxon>
        <taxon>Priapulimorphida</taxon>
        <taxon>Priapulidae</taxon>
        <taxon>Priapulus</taxon>
    </lineage>
</organism>
<dbReference type="SUPFAM" id="SSF52317">
    <property type="entry name" value="Class I glutamine amidotransferase-like"/>
    <property type="match status" value="1"/>
</dbReference>
<dbReference type="CDD" id="cd03133">
    <property type="entry name" value="GATase1_ES1"/>
    <property type="match status" value="1"/>
</dbReference>
<keyword evidence="1" id="KW-1185">Reference proteome</keyword>
<dbReference type="Proteomes" id="UP000695022">
    <property type="component" value="Unplaced"/>
</dbReference>
<sequence length="251" mass="26845">MLTSKLFSRPSSATLKSITCRSYARRKENSVAVVLSGCGVYDGTEVHEASAVMVHLSRGGVKMQLFAPDIDQMHVVNHLTGNPADGQRRNVLEESARIGRGNVKPLDELSIHDYDAVIFPGGFGAAKNLSTFATEGSNMSVEPQVEKVLKDFRYAKKPIGLCCISPVLAAKTYDACSITLGQDDENAGPVAAATAMGATHHNKNATGLHIDEANHVITTPAFMCGAAPMHEVFDGIGNMVNAVLRHIRSKL</sequence>
<evidence type="ECO:0000313" key="1">
    <source>
        <dbReference type="Proteomes" id="UP000695022"/>
    </source>
</evidence>
<name>A0ABM1EU31_PRICU</name>
<accession>A0ABM1EU31</accession>
<dbReference type="RefSeq" id="XP_014675702.1">
    <property type="nucleotide sequence ID" value="XM_014820216.1"/>
</dbReference>